<dbReference type="RefSeq" id="WP_344103361.1">
    <property type="nucleotide sequence ID" value="NZ_BAAANL010000005.1"/>
</dbReference>
<accession>A0ABN2NFV8</accession>
<keyword evidence="2" id="KW-1185">Reference proteome</keyword>
<proteinExistence type="predicted"/>
<dbReference type="Proteomes" id="UP001501094">
    <property type="component" value="Unassembled WGS sequence"/>
</dbReference>
<sequence length="225" mass="23245">MGTDGWTFHVQETHGWIVVPRAGALPPGALAAWESTASDVIAEAFDDGVVHDDVAPSSAAGAAAAEQHDAVIADLRRQAATASVANLRAFADGVAEAGAVVAATYRVPGTTPAPVLVVVGVEPPGDPGDDLMEALGATGGTAIAPPRIEHLDLPDGDGMRVTRLDLDPATGAARISICLGRRTEHPDAVVDTVIQWRSQELLYAPAMTELLDDLLPAVRITRSAE</sequence>
<organism evidence="1 2">
    <name type="scientific">Myceligenerans crystallogenes</name>
    <dbReference type="NCBI Taxonomy" id="316335"/>
    <lineage>
        <taxon>Bacteria</taxon>
        <taxon>Bacillati</taxon>
        <taxon>Actinomycetota</taxon>
        <taxon>Actinomycetes</taxon>
        <taxon>Micrococcales</taxon>
        <taxon>Promicromonosporaceae</taxon>
        <taxon>Myceligenerans</taxon>
    </lineage>
</organism>
<dbReference type="EMBL" id="BAAANL010000005">
    <property type="protein sequence ID" value="GAA1866077.1"/>
    <property type="molecule type" value="Genomic_DNA"/>
</dbReference>
<gene>
    <name evidence="1" type="ORF">GCM10009751_25300</name>
</gene>
<protein>
    <recommendedName>
        <fullName evidence="3">EspG family protein</fullName>
    </recommendedName>
</protein>
<comment type="caution">
    <text evidence="1">The sequence shown here is derived from an EMBL/GenBank/DDBJ whole genome shotgun (WGS) entry which is preliminary data.</text>
</comment>
<reference evidence="1 2" key="1">
    <citation type="journal article" date="2019" name="Int. J. Syst. Evol. Microbiol.">
        <title>The Global Catalogue of Microorganisms (GCM) 10K type strain sequencing project: providing services to taxonomists for standard genome sequencing and annotation.</title>
        <authorList>
            <consortium name="The Broad Institute Genomics Platform"/>
            <consortium name="The Broad Institute Genome Sequencing Center for Infectious Disease"/>
            <person name="Wu L."/>
            <person name="Ma J."/>
        </authorList>
    </citation>
    <scope>NUCLEOTIDE SEQUENCE [LARGE SCALE GENOMIC DNA]</scope>
    <source>
        <strain evidence="1 2">JCM 14326</strain>
    </source>
</reference>
<name>A0ABN2NFV8_9MICO</name>
<evidence type="ECO:0000313" key="1">
    <source>
        <dbReference type="EMBL" id="GAA1866077.1"/>
    </source>
</evidence>
<evidence type="ECO:0000313" key="2">
    <source>
        <dbReference type="Proteomes" id="UP001501094"/>
    </source>
</evidence>
<evidence type="ECO:0008006" key="3">
    <source>
        <dbReference type="Google" id="ProtNLM"/>
    </source>
</evidence>